<name>A0A445HFI3_GLYSO</name>
<accession>A0A445HFI3</accession>
<dbReference type="NCBIfam" id="TIGR01589">
    <property type="entry name" value="A_thal_3526"/>
    <property type="match status" value="1"/>
</dbReference>
<feature type="region of interest" description="Disordered" evidence="1">
    <location>
        <begin position="74"/>
        <end position="96"/>
    </location>
</feature>
<evidence type="ECO:0000256" key="1">
    <source>
        <dbReference type="SAM" id="MobiDB-lite"/>
    </source>
</evidence>
<dbReference type="Pfam" id="PF09713">
    <property type="entry name" value="A_thal_3526"/>
    <property type="match status" value="1"/>
</dbReference>
<dbReference type="InterPro" id="IPR006476">
    <property type="entry name" value="CHP01589_pln"/>
</dbReference>
<evidence type="ECO:0000313" key="3">
    <source>
        <dbReference type="Proteomes" id="UP000289340"/>
    </source>
</evidence>
<feature type="compositionally biased region" description="Low complexity" evidence="1">
    <location>
        <begin position="86"/>
        <end position="96"/>
    </location>
</feature>
<evidence type="ECO:0008006" key="4">
    <source>
        <dbReference type="Google" id="ProtNLM"/>
    </source>
</evidence>
<proteinExistence type="predicted"/>
<dbReference type="PANTHER" id="PTHR31871">
    <property type="entry name" value="OS02G0137100 PROTEIN"/>
    <property type="match status" value="1"/>
</dbReference>
<dbReference type="PANTHER" id="PTHR31871:SF61">
    <property type="entry name" value="OS06G0705300 PROTEIN"/>
    <property type="match status" value="1"/>
</dbReference>
<gene>
    <name evidence="2" type="ORF">D0Y65_036586</name>
</gene>
<protein>
    <recommendedName>
        <fullName evidence="4">Angiotensin-converting enzyme 2</fullName>
    </recommendedName>
</protein>
<comment type="caution">
    <text evidence="2">The sequence shown here is derived from an EMBL/GenBank/DDBJ whole genome shotgun (WGS) entry which is preliminary data.</text>
</comment>
<dbReference type="Proteomes" id="UP000289340">
    <property type="component" value="Chromosome 13"/>
</dbReference>
<dbReference type="EMBL" id="QZWG01000013">
    <property type="protein sequence ID" value="RZB72349.1"/>
    <property type="molecule type" value="Genomic_DNA"/>
</dbReference>
<keyword evidence="3" id="KW-1185">Reference proteome</keyword>
<dbReference type="AlphaFoldDB" id="A0A445HFI3"/>
<dbReference type="SMR" id="A0A445HFI3"/>
<dbReference type="Gramene" id="XM_028340229.1">
    <property type="protein sequence ID" value="XP_028196030.1"/>
    <property type="gene ID" value="LOC114381053"/>
</dbReference>
<reference evidence="2 3" key="1">
    <citation type="submission" date="2018-09" db="EMBL/GenBank/DDBJ databases">
        <title>A high-quality reference genome of wild soybean provides a powerful tool to mine soybean genomes.</title>
        <authorList>
            <person name="Xie M."/>
            <person name="Chung C.Y.L."/>
            <person name="Li M.-W."/>
            <person name="Wong F.-L."/>
            <person name="Chan T.-F."/>
            <person name="Lam H.-M."/>
        </authorList>
    </citation>
    <scope>NUCLEOTIDE SEQUENCE [LARGE SCALE GENOMIC DNA]</scope>
    <source>
        <strain evidence="3">cv. W05</strain>
        <tissue evidence="2">Hypocotyl of etiolated seedlings</tissue>
    </source>
</reference>
<sequence length="96" mass="11054">MEDSSSAAYIHLVHRLIEECILFHMSQEECMEALSKHANIKPVITSTVWKGLEKENKEFFKAYSKSKAERASKTEVRQKIHKMVSESHSSSSNERV</sequence>
<evidence type="ECO:0000313" key="2">
    <source>
        <dbReference type="EMBL" id="RZB72349.1"/>
    </source>
</evidence>
<organism evidence="2 3">
    <name type="scientific">Glycine soja</name>
    <name type="common">Wild soybean</name>
    <dbReference type="NCBI Taxonomy" id="3848"/>
    <lineage>
        <taxon>Eukaryota</taxon>
        <taxon>Viridiplantae</taxon>
        <taxon>Streptophyta</taxon>
        <taxon>Embryophyta</taxon>
        <taxon>Tracheophyta</taxon>
        <taxon>Spermatophyta</taxon>
        <taxon>Magnoliopsida</taxon>
        <taxon>eudicotyledons</taxon>
        <taxon>Gunneridae</taxon>
        <taxon>Pentapetalae</taxon>
        <taxon>rosids</taxon>
        <taxon>fabids</taxon>
        <taxon>Fabales</taxon>
        <taxon>Fabaceae</taxon>
        <taxon>Papilionoideae</taxon>
        <taxon>50 kb inversion clade</taxon>
        <taxon>NPAAA clade</taxon>
        <taxon>indigoferoid/millettioid clade</taxon>
        <taxon>Phaseoleae</taxon>
        <taxon>Glycine</taxon>
        <taxon>Glycine subgen. Soja</taxon>
    </lineage>
</organism>